<evidence type="ECO:0000313" key="4">
    <source>
        <dbReference type="Proteomes" id="UP000185207"/>
    </source>
</evidence>
<evidence type="ECO:0008006" key="5">
    <source>
        <dbReference type="Google" id="ProtNLM"/>
    </source>
</evidence>
<feature type="compositionally biased region" description="Basic and acidic residues" evidence="1">
    <location>
        <begin position="119"/>
        <end position="136"/>
    </location>
</feature>
<feature type="region of interest" description="Disordered" evidence="1">
    <location>
        <begin position="117"/>
        <end position="136"/>
    </location>
</feature>
<dbReference type="STRING" id="1416779.SAMN05444409_1833"/>
<dbReference type="RefSeq" id="WP_074234884.1">
    <property type="nucleotide sequence ID" value="NZ_FSRK01000001.1"/>
</dbReference>
<feature type="chain" id="PRO_5013291908" description="Lipoprotein" evidence="2">
    <location>
        <begin position="22"/>
        <end position="136"/>
    </location>
</feature>
<evidence type="ECO:0000256" key="2">
    <source>
        <dbReference type="SAM" id="SignalP"/>
    </source>
</evidence>
<evidence type="ECO:0000313" key="3">
    <source>
        <dbReference type="EMBL" id="SIO06566.1"/>
    </source>
</evidence>
<dbReference type="Proteomes" id="UP000185207">
    <property type="component" value="Unassembled WGS sequence"/>
</dbReference>
<dbReference type="AlphaFoldDB" id="A0A1N6GGE6"/>
<sequence>MMKFKVLLFAPFLLLMSNCKTQSQTSTSDNIIKLGVNKKVTIPNSKTSLEFKEITEDSRCPANVTCVWEGIAIVNLKATSGNNTQDIQVGTRDFLPKEVTKSFNYAGYRFTVQEVKPYPGEKEESPSVTIKYEKEE</sequence>
<name>A0A1N6GGE6_9FLAO</name>
<accession>A0A1N6GGE6</accession>
<reference evidence="4" key="1">
    <citation type="submission" date="2016-11" db="EMBL/GenBank/DDBJ databases">
        <authorList>
            <person name="Varghese N."/>
            <person name="Submissions S."/>
        </authorList>
    </citation>
    <scope>NUCLEOTIDE SEQUENCE [LARGE SCALE GENOMIC DNA]</scope>
    <source>
        <strain evidence="4">DSM 27623</strain>
    </source>
</reference>
<keyword evidence="4" id="KW-1185">Reference proteome</keyword>
<dbReference type="OrthoDB" id="163809at2"/>
<organism evidence="3 4">
    <name type="scientific">Epilithonimonas zeae</name>
    <dbReference type="NCBI Taxonomy" id="1416779"/>
    <lineage>
        <taxon>Bacteria</taxon>
        <taxon>Pseudomonadati</taxon>
        <taxon>Bacteroidota</taxon>
        <taxon>Flavobacteriia</taxon>
        <taxon>Flavobacteriales</taxon>
        <taxon>Weeksellaceae</taxon>
        <taxon>Chryseobacterium group</taxon>
        <taxon>Epilithonimonas</taxon>
    </lineage>
</organism>
<protein>
    <recommendedName>
        <fullName evidence="5">Lipoprotein</fullName>
    </recommendedName>
</protein>
<feature type="signal peptide" evidence="2">
    <location>
        <begin position="1"/>
        <end position="21"/>
    </location>
</feature>
<gene>
    <name evidence="3" type="ORF">SAMN05444409_1833</name>
</gene>
<keyword evidence="2" id="KW-0732">Signal</keyword>
<evidence type="ECO:0000256" key="1">
    <source>
        <dbReference type="SAM" id="MobiDB-lite"/>
    </source>
</evidence>
<dbReference type="EMBL" id="FSRK01000001">
    <property type="protein sequence ID" value="SIO06566.1"/>
    <property type="molecule type" value="Genomic_DNA"/>
</dbReference>
<proteinExistence type="predicted"/>